<dbReference type="eggNOG" id="COG4625">
    <property type="taxonomic scope" value="Bacteria"/>
</dbReference>
<sequence length="1981" mass="190302">MIAPQAHAASCATDQAGNAIFNQTCTGSDGAPGKKGQSTEGIGNGNQSGKPGGDGETTSTINQTLSNSYDGVTGKPTLYFSGIGGNGGVGGQGGDLGFGGYSNGGAGGNGGSGSAITVALSKATAQDSETGQPTLTMLSAGGNGADGGALNFRGTGGQGGAGGNGGALTLTEDAASVISNRDSGTAAVILKSTGGNGGNAQSASTNIDTARGATGGAGGNGGNIQATVSGSILSDGPGVIAESHGGNGGNGGDATNNGSAVGGVGGSGGTGGSISLYLIHGLIDADAAPSATVAVGEGGASVKVADAKAAMVAVSTGGVGGAGGLANGGFGNATGGIGGGGSANGNVSVASLAGTISTSGDLMAGELGQSIGGSSGNGGYAGAIFVAKGGQATPAGDGGDVFVTAEASGAPGANGSVGTITTSGVQSSALVAQSIGGGGGYGGDAQVSGLLVGIALGGIAGSGGNGGNVHVFNGAQNDAGSWVNGQIIQTFGARAHGIVGQSIGGGGGIGGDTVASTFLAGAAVAIGGNGGAGGNGGTIVARNAGIIQTGGDLADAVLLQSIGGGGGSGGSSAAMEAGVGLNASTAIGGSGGNGGSASSILFENFNQITTDGGDSNGILAQSIGGGGGKGGSSVSRLIDVFPPNPELPNPSIDVSVAIGGSGGNGGNGGDITATNTGSIITNGTGSRAVELESIGGGGGDGGTSDILHFAVQTPLLSSDTAIGGSGGSGGRGGNITFTNATGSIETYGDNAIAISAQSIGGGGGNGGNASTRDLNVTGPGNTPNVSANLAIGGSGGTGNTGGDVTIKNMRDGRGAGQIATFGIGSRAITAQSIGGGGGIGGGAVAMGSGSSTGTFAFQVGVGGTGGSGNNGGKVTVDNSGTILTMGGNSAAIFGQSVGGGGGIGGSGAGESGSSGKVQIADFLADRMGFGGDVTEIANKVFETTAQIGEAKETIDHLKKVYEAYEKASLPDAQPTWGTNAKSLIGVNVGGGYAGKGGSGGNGGEVDLTNSGTIETDGAESDAIFAQSIGGGGGDGGAALSSAKSSTFNANFAVGGDGGSSGAGGTINITNSGDITTTGDLSNGINAQSVGAGGGHGGGTVGTAGPGNEITLSLGGKGGSQGNGGDVTVNSGGTLTLSGKGSIGIIAQSIGGGGGEVSLLGTAFSPGGDAESDYDHGLLPSVPGIKIGGSGGAGGNGGLVTVTESGSIATSARDSYGILAQSIGGGGGIVLTPLSTVSRDTINDMFGEGTLTGNGGAVNVTLASGASIVTKGAGAVGILAQSIGGGGGLVGGMSDVNVYANVAATDASKHSGTGGMVTISVQPQSRIETYGANAHGIVAQVASGGGFFAGEGGTGFSAASTSSTACSSCGVDLELNSYVLTHGAGSYSAYVQVSGQKSPVNINIGGNGVIQTSDQAIAAIYVDAGNASPVSIVNNGYIVAASNSGVAIDGATANITNNYFIQGDINTRSADLTGHTILNNGTIWAYRQIMASTLTNRGRIVLGSFHGGSSQATITGNLVSTGDIISTLDSNGHLARLQVNGTASLSGRILILGSHDMAKPQAVLSATSISLTGPLSAAPVIYDGNTETFSVVQNSPFNYTTALDSQKQNLMVTQRLSSASQLGISLTSNQAAIADALSRVYASPTRAGQGQAFFGGLEQSGSNVNQYAAAIDTVGGQAIGALAASRLSLQRGFIDSMMRCPANIGDGRAEREADCVWARISGSWIDSQRDVGFSTNATRYQMGGQREIGDHWFLGGSMSYEEVATNSTGAQSNFNGNVYSLGAFVKHQTGDLLIGASVSGAFADYNSRREVAFSTAEAQAHPKVQNLGLQMRISYLLPHGGWYLKPSFDITAQYLHMNKFTETGSDLPLTITSSGDWSFSTAPTLEFGAHVRIGNASLRPYVQAGGIYQHSANWSHQASFAAMGDDLGTFESRVDLPKWIGRVAAGAEIYGTRQLSINAQYGAELGKKFNTQDLVLRLNYLF</sequence>
<feature type="domain" description="Autotransporter" evidence="2">
    <location>
        <begin position="1708"/>
        <end position="1981"/>
    </location>
</feature>
<proteinExistence type="predicted"/>
<name>U2YPJ6_9SPHN</name>
<evidence type="ECO:0000259" key="2">
    <source>
        <dbReference type="PROSITE" id="PS51208"/>
    </source>
</evidence>
<dbReference type="SMART" id="SM00869">
    <property type="entry name" value="Autotransporter"/>
    <property type="match status" value="1"/>
</dbReference>
<reference evidence="3 4" key="1">
    <citation type="submission" date="2013-09" db="EMBL/GenBank/DDBJ databases">
        <title>Whole genome shotgun sequence of Novosphingobium tardaugens NBRC 16725.</title>
        <authorList>
            <person name="Isaki S."/>
            <person name="Hosoyama A."/>
            <person name="Tsuchikane K."/>
            <person name="Katsumata H."/>
            <person name="Ando Y."/>
            <person name="Yamazaki S."/>
            <person name="Fujita N."/>
        </authorList>
    </citation>
    <scope>NUCLEOTIDE SEQUENCE [LARGE SCALE GENOMIC DNA]</scope>
    <source>
        <strain evidence="3 4">NBRC 16725</strain>
    </source>
</reference>
<gene>
    <name evidence="3" type="ORF">NT2_10_00370</name>
</gene>
<keyword evidence="4" id="KW-1185">Reference proteome</keyword>
<dbReference type="Proteomes" id="UP000016568">
    <property type="component" value="Unassembled WGS sequence"/>
</dbReference>
<accession>U2YPJ6</accession>
<evidence type="ECO:0000313" key="4">
    <source>
        <dbReference type="Proteomes" id="UP000016568"/>
    </source>
</evidence>
<comment type="caution">
    <text evidence="3">The sequence shown here is derived from an EMBL/GenBank/DDBJ whole genome shotgun (WGS) entry which is preliminary data.</text>
</comment>
<feature type="compositionally biased region" description="Gly residues" evidence="1">
    <location>
        <begin position="42"/>
        <end position="55"/>
    </location>
</feature>
<dbReference type="SUPFAM" id="SSF103515">
    <property type="entry name" value="Autotransporter"/>
    <property type="match status" value="1"/>
</dbReference>
<feature type="region of interest" description="Disordered" evidence="1">
    <location>
        <begin position="29"/>
        <end position="68"/>
    </location>
</feature>
<protein>
    <recommendedName>
        <fullName evidence="2">Autotransporter domain-containing protein</fullName>
    </recommendedName>
</protein>
<organism evidence="3 4">
    <name type="scientific">Caenibius tardaugens NBRC 16725</name>
    <dbReference type="NCBI Taxonomy" id="1219035"/>
    <lineage>
        <taxon>Bacteria</taxon>
        <taxon>Pseudomonadati</taxon>
        <taxon>Pseudomonadota</taxon>
        <taxon>Alphaproteobacteria</taxon>
        <taxon>Sphingomonadales</taxon>
        <taxon>Erythrobacteraceae</taxon>
        <taxon>Caenibius</taxon>
    </lineage>
</organism>
<dbReference type="PROSITE" id="PS51208">
    <property type="entry name" value="AUTOTRANSPORTER"/>
    <property type="match status" value="1"/>
</dbReference>
<feature type="compositionally biased region" description="Polar residues" evidence="1">
    <location>
        <begin position="56"/>
        <end position="68"/>
    </location>
</feature>
<dbReference type="EMBL" id="BASZ01000010">
    <property type="protein sequence ID" value="GAD50592.1"/>
    <property type="molecule type" value="Genomic_DNA"/>
</dbReference>
<dbReference type="InterPro" id="IPR005546">
    <property type="entry name" value="Autotransporte_beta"/>
</dbReference>
<evidence type="ECO:0000256" key="1">
    <source>
        <dbReference type="SAM" id="MobiDB-lite"/>
    </source>
</evidence>
<dbReference type="InterPro" id="IPR036709">
    <property type="entry name" value="Autotransporte_beta_dom_sf"/>
</dbReference>
<evidence type="ECO:0000313" key="3">
    <source>
        <dbReference type="EMBL" id="GAD50592.1"/>
    </source>
</evidence>